<organism evidence="1 2">
    <name type="scientific">Thelohanellus kitauei</name>
    <name type="common">Myxosporean</name>
    <dbReference type="NCBI Taxonomy" id="669202"/>
    <lineage>
        <taxon>Eukaryota</taxon>
        <taxon>Metazoa</taxon>
        <taxon>Cnidaria</taxon>
        <taxon>Myxozoa</taxon>
        <taxon>Myxosporea</taxon>
        <taxon>Bivalvulida</taxon>
        <taxon>Platysporina</taxon>
        <taxon>Myxobolidae</taxon>
        <taxon>Thelohanellus</taxon>
    </lineage>
</organism>
<evidence type="ECO:0000313" key="1">
    <source>
        <dbReference type="EMBL" id="KII67092.1"/>
    </source>
</evidence>
<reference evidence="1 2" key="1">
    <citation type="journal article" date="2014" name="Genome Biol. Evol.">
        <title>The genome of the myxosporean Thelohanellus kitauei shows adaptations to nutrient acquisition within its fish host.</title>
        <authorList>
            <person name="Yang Y."/>
            <person name="Xiong J."/>
            <person name="Zhou Z."/>
            <person name="Huo F."/>
            <person name="Miao W."/>
            <person name="Ran C."/>
            <person name="Liu Y."/>
            <person name="Zhang J."/>
            <person name="Feng J."/>
            <person name="Wang M."/>
            <person name="Wang M."/>
            <person name="Wang L."/>
            <person name="Yao B."/>
        </authorList>
    </citation>
    <scope>NUCLEOTIDE SEQUENCE [LARGE SCALE GENOMIC DNA]</scope>
    <source>
        <strain evidence="1">Wuqing</strain>
    </source>
</reference>
<comment type="caution">
    <text evidence="1">The sequence shown here is derived from an EMBL/GenBank/DDBJ whole genome shotgun (WGS) entry which is preliminary data.</text>
</comment>
<proteinExistence type="predicted"/>
<protein>
    <submittedName>
        <fullName evidence="1">Uncharacterized protein</fullName>
    </submittedName>
</protein>
<keyword evidence="2" id="KW-1185">Reference proteome</keyword>
<name>A0A0C2MZP2_THEKT</name>
<sequence>MNQLQNDSEDTFAGDVRTNMLHSMLIVFGFIPFQTHYDEVVTLIKSNSQDSAKIKSLLFMMSSLIPDYQFLVNFREVLEIILNISTDIPLLLIEKCCKSLHDVTEYYYHLKHIHDIAKISFEFICNGSLRCQGQPAKL</sequence>
<dbReference type="Proteomes" id="UP000031668">
    <property type="component" value="Unassembled WGS sequence"/>
</dbReference>
<accession>A0A0C2MZP2</accession>
<dbReference type="EMBL" id="JWZT01003307">
    <property type="protein sequence ID" value="KII67092.1"/>
    <property type="molecule type" value="Genomic_DNA"/>
</dbReference>
<dbReference type="AlphaFoldDB" id="A0A0C2MZP2"/>
<evidence type="ECO:0000313" key="2">
    <source>
        <dbReference type="Proteomes" id="UP000031668"/>
    </source>
</evidence>
<gene>
    <name evidence="1" type="ORF">RF11_00447</name>
</gene>